<dbReference type="EMBL" id="BQNB010010299">
    <property type="protein sequence ID" value="GJS75371.1"/>
    <property type="molecule type" value="Genomic_DNA"/>
</dbReference>
<dbReference type="Pfam" id="PF17919">
    <property type="entry name" value="RT_RNaseH_2"/>
    <property type="match status" value="1"/>
</dbReference>
<dbReference type="PANTHER" id="PTHR34072:SF50">
    <property type="entry name" value="NUCLEOTIDYLTRANSFERASE, RIBONUCLEASE H"/>
    <property type="match status" value="1"/>
</dbReference>
<evidence type="ECO:0000313" key="3">
    <source>
        <dbReference type="Proteomes" id="UP001151760"/>
    </source>
</evidence>
<evidence type="ECO:0000259" key="1">
    <source>
        <dbReference type="Pfam" id="PF17919"/>
    </source>
</evidence>
<comment type="caution">
    <text evidence="2">The sequence shown here is derived from an EMBL/GenBank/DDBJ whole genome shotgun (WGS) entry which is preliminary data.</text>
</comment>
<keyword evidence="3" id="KW-1185">Reference proteome</keyword>
<dbReference type="SUPFAM" id="SSF56672">
    <property type="entry name" value="DNA/RNA polymerases"/>
    <property type="match status" value="1"/>
</dbReference>
<dbReference type="InterPro" id="IPR041577">
    <property type="entry name" value="RT_RNaseH_2"/>
</dbReference>
<sequence length="252" mass="29004">MTKALILSLPYFNEEFFIETNASGYGIGAVLQQSGHPIAFLSKTLAPKHQLLSAYKKELLELCYHYRNEESKWLPKLLGFDSKIDYKNGKDNVMADAISRVQRQWELFALLTDVTSNEFMDAISLLRSNDPLLSHLSRNCPTWKVRNKSYFREKMLWVAKEEQDAYEVEHGEIAEIPSNDTYAYKVTKDFFNHVFYATDNESISDQDELIHDNKKSMAQVDEVRTSGQGLTCDNSQVVDSSFDNKHESTDFD</sequence>
<evidence type="ECO:0000313" key="2">
    <source>
        <dbReference type="EMBL" id="GJS75371.1"/>
    </source>
</evidence>
<dbReference type="Proteomes" id="UP001151760">
    <property type="component" value="Unassembled WGS sequence"/>
</dbReference>
<name>A0ABQ4YDC4_9ASTR</name>
<dbReference type="InterPro" id="IPR043502">
    <property type="entry name" value="DNA/RNA_pol_sf"/>
</dbReference>
<protein>
    <submittedName>
        <fullName evidence="2">Retrovirus-related pol polyprotein from transposon 17.6</fullName>
    </submittedName>
</protein>
<dbReference type="PANTHER" id="PTHR34072">
    <property type="entry name" value="ENZYMATIC POLYPROTEIN-RELATED"/>
    <property type="match status" value="1"/>
</dbReference>
<reference evidence="2" key="2">
    <citation type="submission" date="2022-01" db="EMBL/GenBank/DDBJ databases">
        <authorList>
            <person name="Yamashiro T."/>
            <person name="Shiraishi A."/>
            <person name="Satake H."/>
            <person name="Nakayama K."/>
        </authorList>
    </citation>
    <scope>NUCLEOTIDE SEQUENCE</scope>
</reference>
<accession>A0ABQ4YDC4</accession>
<organism evidence="2 3">
    <name type="scientific">Tanacetum coccineum</name>
    <dbReference type="NCBI Taxonomy" id="301880"/>
    <lineage>
        <taxon>Eukaryota</taxon>
        <taxon>Viridiplantae</taxon>
        <taxon>Streptophyta</taxon>
        <taxon>Embryophyta</taxon>
        <taxon>Tracheophyta</taxon>
        <taxon>Spermatophyta</taxon>
        <taxon>Magnoliopsida</taxon>
        <taxon>eudicotyledons</taxon>
        <taxon>Gunneridae</taxon>
        <taxon>Pentapetalae</taxon>
        <taxon>asterids</taxon>
        <taxon>campanulids</taxon>
        <taxon>Asterales</taxon>
        <taxon>Asteraceae</taxon>
        <taxon>Asteroideae</taxon>
        <taxon>Anthemideae</taxon>
        <taxon>Anthemidinae</taxon>
        <taxon>Tanacetum</taxon>
    </lineage>
</organism>
<reference evidence="2" key="1">
    <citation type="journal article" date="2022" name="Int. J. Mol. Sci.">
        <title>Draft Genome of Tanacetum Coccineum: Genomic Comparison of Closely Related Tanacetum-Family Plants.</title>
        <authorList>
            <person name="Yamashiro T."/>
            <person name="Shiraishi A."/>
            <person name="Nakayama K."/>
            <person name="Satake H."/>
        </authorList>
    </citation>
    <scope>NUCLEOTIDE SEQUENCE</scope>
</reference>
<feature type="domain" description="Reverse transcriptase/retrotransposon-derived protein RNase H-like" evidence="1">
    <location>
        <begin position="1"/>
        <end position="63"/>
    </location>
</feature>
<gene>
    <name evidence="2" type="ORF">Tco_0725252</name>
</gene>
<proteinExistence type="predicted"/>